<sequence>MLAMILMLYSMMVILLQILDYAYQLSKCIQILGMQPKEHIFWHLLGISLQSVKFLLSLMYNLKVGIGDIV</sequence>
<dbReference type="Proteomes" id="UP000243499">
    <property type="component" value="Chromosome 1"/>
</dbReference>
<keyword evidence="1" id="KW-0472">Membrane</keyword>
<evidence type="ECO:0000313" key="2">
    <source>
        <dbReference type="EMBL" id="PAN06853.1"/>
    </source>
</evidence>
<dbReference type="EMBL" id="CM008046">
    <property type="protein sequence ID" value="PAN06853.1"/>
    <property type="molecule type" value="Genomic_DNA"/>
</dbReference>
<feature type="transmembrane region" description="Helical" evidence="1">
    <location>
        <begin position="40"/>
        <end position="62"/>
    </location>
</feature>
<gene>
    <name evidence="2" type="ORF">PAHAL_1G293000</name>
</gene>
<dbReference type="Gramene" id="PAN06853">
    <property type="protein sequence ID" value="PAN06853"/>
    <property type="gene ID" value="PAHAL_1G293000"/>
</dbReference>
<proteinExistence type="predicted"/>
<organism evidence="2">
    <name type="scientific">Panicum hallii</name>
    <dbReference type="NCBI Taxonomy" id="206008"/>
    <lineage>
        <taxon>Eukaryota</taxon>
        <taxon>Viridiplantae</taxon>
        <taxon>Streptophyta</taxon>
        <taxon>Embryophyta</taxon>
        <taxon>Tracheophyta</taxon>
        <taxon>Spermatophyta</taxon>
        <taxon>Magnoliopsida</taxon>
        <taxon>Liliopsida</taxon>
        <taxon>Poales</taxon>
        <taxon>Poaceae</taxon>
        <taxon>PACMAD clade</taxon>
        <taxon>Panicoideae</taxon>
        <taxon>Panicodae</taxon>
        <taxon>Paniceae</taxon>
        <taxon>Panicinae</taxon>
        <taxon>Panicum</taxon>
        <taxon>Panicum sect. Panicum</taxon>
    </lineage>
</organism>
<accession>A0A2S3GQW8</accession>
<dbReference type="AlphaFoldDB" id="A0A2S3GQW8"/>
<keyword evidence="1" id="KW-1133">Transmembrane helix</keyword>
<name>A0A2S3GQW8_9POAL</name>
<protein>
    <submittedName>
        <fullName evidence="2">Uncharacterized protein</fullName>
    </submittedName>
</protein>
<reference evidence="2" key="1">
    <citation type="submission" date="2018-04" db="EMBL/GenBank/DDBJ databases">
        <title>WGS assembly of Panicum hallii.</title>
        <authorList>
            <person name="Lovell J."/>
            <person name="Jenkins J."/>
            <person name="Lowry D."/>
            <person name="Mamidi S."/>
            <person name="Sreedasyam A."/>
            <person name="Weng X."/>
            <person name="Barry K."/>
            <person name="Bonette J."/>
            <person name="Campitelli B."/>
            <person name="Daum C."/>
            <person name="Gordon S."/>
            <person name="Gould B."/>
            <person name="Lipzen A."/>
            <person name="Macqueen A."/>
            <person name="Palacio-Mejia J."/>
            <person name="Plott C."/>
            <person name="Shakirov E."/>
            <person name="Shu S."/>
            <person name="Yoshinaga Y."/>
            <person name="Zane M."/>
            <person name="Rokhsar D."/>
            <person name="Grimwood J."/>
            <person name="Schmutz J."/>
            <person name="Juenger T."/>
        </authorList>
    </citation>
    <scope>NUCLEOTIDE SEQUENCE [LARGE SCALE GENOMIC DNA]</scope>
    <source>
        <strain evidence="2">FIL2</strain>
    </source>
</reference>
<evidence type="ECO:0000256" key="1">
    <source>
        <dbReference type="SAM" id="Phobius"/>
    </source>
</evidence>
<keyword evidence="1" id="KW-0812">Transmembrane</keyword>